<feature type="transmembrane region" description="Helical" evidence="1">
    <location>
        <begin position="144"/>
        <end position="162"/>
    </location>
</feature>
<dbReference type="InterPro" id="IPR032809">
    <property type="entry name" value="Put_HupE_UreJ"/>
</dbReference>
<feature type="transmembrane region" description="Helical" evidence="1">
    <location>
        <begin position="258"/>
        <end position="282"/>
    </location>
</feature>
<evidence type="ECO:0000256" key="2">
    <source>
        <dbReference type="SAM" id="SignalP"/>
    </source>
</evidence>
<keyword evidence="1" id="KW-1133">Transmembrane helix</keyword>
<accession>A0A0K1Q0H3</accession>
<sequence length="324" mass="33510">MALLALLVALLASSRAFAHGLPSARLDVDVVSNEEALLTLDAPPGARLKLEAPAGCSLTPVSPVSQRLRCTRGVTGSELELDGLGLDIDVVFARLRTLEGDASGSVVTKQSPRVVVPGQPSRWNVVGRYARLGAEHVLSGLDHVLFIVALFLQAIVATGGSLRRAARRLAKTATGFTIGHSLTLTATTLGWLHFPSIVAEACIAASLVLVALDIGRDSGRDEGESKRAALAGAFGLVHGLGFAGALQETRLPEHAVALGLAAFNVGVEAGQLLLLAACGLAVTALRFSLPKSSALARVVNLGAYAVGGTGAFLFLLRTSTLLHR</sequence>
<keyword evidence="2" id="KW-0732">Signal</keyword>
<dbReference type="AlphaFoldDB" id="A0A0K1Q0H3"/>
<gene>
    <name evidence="3" type="ORF">AKJ09_05937</name>
</gene>
<evidence type="ECO:0000313" key="3">
    <source>
        <dbReference type="EMBL" id="AKU99273.1"/>
    </source>
</evidence>
<keyword evidence="1" id="KW-0472">Membrane</keyword>
<keyword evidence="1" id="KW-0812">Transmembrane</keyword>
<feature type="signal peptide" evidence="2">
    <location>
        <begin position="1"/>
        <end position="18"/>
    </location>
</feature>
<organism evidence="3 4">
    <name type="scientific">Labilithrix luteola</name>
    <dbReference type="NCBI Taxonomy" id="1391654"/>
    <lineage>
        <taxon>Bacteria</taxon>
        <taxon>Pseudomonadati</taxon>
        <taxon>Myxococcota</taxon>
        <taxon>Polyangia</taxon>
        <taxon>Polyangiales</taxon>
        <taxon>Labilitrichaceae</taxon>
        <taxon>Labilithrix</taxon>
    </lineage>
</organism>
<protein>
    <submittedName>
        <fullName evidence="3">Membrane protein</fullName>
    </submittedName>
</protein>
<dbReference type="Pfam" id="PF13795">
    <property type="entry name" value="HupE_UreJ_2"/>
    <property type="match status" value="1"/>
</dbReference>
<feature type="transmembrane region" description="Helical" evidence="1">
    <location>
        <begin position="197"/>
        <end position="215"/>
    </location>
</feature>
<proteinExistence type="predicted"/>
<keyword evidence="4" id="KW-1185">Reference proteome</keyword>
<name>A0A0K1Q0H3_9BACT</name>
<dbReference type="KEGG" id="llu:AKJ09_05937"/>
<dbReference type="STRING" id="1391654.AKJ09_05937"/>
<dbReference type="EMBL" id="CP012333">
    <property type="protein sequence ID" value="AKU99273.1"/>
    <property type="molecule type" value="Genomic_DNA"/>
</dbReference>
<feature type="transmembrane region" description="Helical" evidence="1">
    <location>
        <begin position="227"/>
        <end position="246"/>
    </location>
</feature>
<feature type="transmembrane region" description="Helical" evidence="1">
    <location>
        <begin position="294"/>
        <end position="316"/>
    </location>
</feature>
<evidence type="ECO:0000313" key="4">
    <source>
        <dbReference type="Proteomes" id="UP000064967"/>
    </source>
</evidence>
<reference evidence="3 4" key="1">
    <citation type="submission" date="2015-08" db="EMBL/GenBank/DDBJ databases">
        <authorList>
            <person name="Babu N.S."/>
            <person name="Beckwith C.J."/>
            <person name="Beseler K.G."/>
            <person name="Brison A."/>
            <person name="Carone J.V."/>
            <person name="Caskin T.P."/>
            <person name="Diamond M."/>
            <person name="Durham M.E."/>
            <person name="Foxe J.M."/>
            <person name="Go M."/>
            <person name="Henderson B.A."/>
            <person name="Jones I.B."/>
            <person name="McGettigan J.A."/>
            <person name="Micheletti S.J."/>
            <person name="Nasrallah M.E."/>
            <person name="Ortiz D."/>
            <person name="Piller C.R."/>
            <person name="Privatt S.R."/>
            <person name="Schneider S.L."/>
            <person name="Sharp S."/>
            <person name="Smith T.C."/>
            <person name="Stanton J.D."/>
            <person name="Ullery H.E."/>
            <person name="Wilson R.J."/>
            <person name="Serrano M.G."/>
            <person name="Buck G."/>
            <person name="Lee V."/>
            <person name="Wang Y."/>
            <person name="Carvalho R."/>
            <person name="Voegtly L."/>
            <person name="Shi R."/>
            <person name="Duckworth R."/>
            <person name="Johnson A."/>
            <person name="Loviza R."/>
            <person name="Walstead R."/>
            <person name="Shah Z."/>
            <person name="Kiflezghi M."/>
            <person name="Wade K."/>
            <person name="Ball S.L."/>
            <person name="Bradley K.W."/>
            <person name="Asai D.J."/>
            <person name="Bowman C.A."/>
            <person name="Russell D.A."/>
            <person name="Pope W.H."/>
            <person name="Jacobs-Sera D."/>
            <person name="Hendrix R.W."/>
            <person name="Hatfull G.F."/>
        </authorList>
    </citation>
    <scope>NUCLEOTIDE SEQUENCE [LARGE SCALE GENOMIC DNA]</scope>
    <source>
        <strain evidence="3 4">DSM 27648</strain>
    </source>
</reference>
<evidence type="ECO:0000256" key="1">
    <source>
        <dbReference type="SAM" id="Phobius"/>
    </source>
</evidence>
<dbReference type="RefSeq" id="WP_169927900.1">
    <property type="nucleotide sequence ID" value="NZ_CP012333.1"/>
</dbReference>
<dbReference type="Proteomes" id="UP000064967">
    <property type="component" value="Chromosome"/>
</dbReference>
<feature type="chain" id="PRO_5005466393" evidence="2">
    <location>
        <begin position="19"/>
        <end position="324"/>
    </location>
</feature>